<feature type="region of interest" description="Disordered" evidence="1">
    <location>
        <begin position="429"/>
        <end position="610"/>
    </location>
</feature>
<dbReference type="GeneID" id="24097452"/>
<evidence type="ECO:0000259" key="3">
    <source>
        <dbReference type="Pfam" id="PF22766"/>
    </source>
</evidence>
<dbReference type="EMBL" id="HE797085">
    <property type="protein sequence ID" value="CCM02541.1"/>
    <property type="molecule type" value="Genomic_DNA"/>
</dbReference>
<dbReference type="Gene3D" id="1.10.357.150">
    <property type="match status" value="1"/>
</dbReference>
<feature type="compositionally biased region" description="Acidic residues" evidence="1">
    <location>
        <begin position="519"/>
        <end position="533"/>
    </location>
</feature>
<dbReference type="OrthoDB" id="534815at2759"/>
<evidence type="ECO:0000259" key="2">
    <source>
        <dbReference type="Pfam" id="PF20665"/>
    </source>
</evidence>
<dbReference type="Proteomes" id="UP000006352">
    <property type="component" value="Unassembled WGS sequence"/>
</dbReference>
<reference evidence="4 5" key="1">
    <citation type="journal article" date="2012" name="Appl. Environ. Microbiol.">
        <title>Short-read sequencing for genomic analysis of the brown rot fungus Fibroporia radiculosa.</title>
        <authorList>
            <person name="Tang J.D."/>
            <person name="Perkins A.D."/>
            <person name="Sonstegard T.S."/>
            <person name="Schroeder S.G."/>
            <person name="Burgess S.C."/>
            <person name="Diehl S.V."/>
        </authorList>
    </citation>
    <scope>NUCLEOTIDE SEQUENCE [LARGE SCALE GENOMIC DNA]</scope>
    <source>
        <strain evidence="4 5">TFFH 294</strain>
    </source>
</reference>
<feature type="compositionally biased region" description="Acidic residues" evidence="1">
    <location>
        <begin position="449"/>
        <end position="464"/>
    </location>
</feature>
<dbReference type="InParanoid" id="J4IA99"/>
<keyword evidence="5" id="KW-1185">Reference proteome</keyword>
<dbReference type="InterPro" id="IPR048344">
    <property type="entry name" value="Zw10_middle"/>
</dbReference>
<dbReference type="RefSeq" id="XP_012181824.1">
    <property type="nucleotide sequence ID" value="XM_012326434.1"/>
</dbReference>
<dbReference type="InterPro" id="IPR046362">
    <property type="entry name" value="Zw10/DSL1_C_sf"/>
</dbReference>
<dbReference type="GO" id="GO:0005737">
    <property type="term" value="C:cytoplasm"/>
    <property type="evidence" value="ECO:0007669"/>
    <property type="project" value="GOC"/>
</dbReference>
<feature type="compositionally biased region" description="Low complexity" evidence="1">
    <location>
        <begin position="548"/>
        <end position="557"/>
    </location>
</feature>
<feature type="domain" description="ZW10 C-terminal helical" evidence="3">
    <location>
        <begin position="768"/>
        <end position="909"/>
    </location>
</feature>
<sequence>MAFPLPSHLPRQKDPQDVSTKILTKISEATAKSLNAELASSWVAELDDTITQTKERIYERISHDLPAFNEQLTSARSIQERLGVLTTNVDSLSSHLSDSESGLVPRLLGVLSRHAALAQASLDAETKWSALSHLLLCKNSYHELARFSQEGRLPEAMEVCQKFEADLSSAPRPLERSSVMGDLQRSFRVLKARTEEQLDDAYTRGVKVSPSEVFISTSVQVRQSDTSIFLSSVLAALPQATLTSHLASLRRDLITHYVDFTLKQPASVVISSTNSISGASEHRLNLYPAPPNSTNPSSRLENLSTILTFIDTHLLPHLPSTERASFSQSLCKPLRLAVLNHLLAPSLPSSLDDLPDFLHLVQKARQFETDYIQSALGDTGEAEIKVWSDNVDVHYERKRRTELLETGRHIVLAAEDESQRFFVGVPAIPGRESKLNDRPDTEKPAAEAAENEAETAWGFDDDGPSDSQNAPEVEEDAWGFGDDAEPETAAEPELQAEVPLESMAASEDPDPGDAWGWNDDSETLNDDDLDDPWNDGWGDDSNAKPSHANGTNGANGNHVKAKPATRLEKLSSKGKNSHTKSLQAPAPAQLPPPTPFMSSPKEALSSPHLSQAVEESYMVSGRSKELVQHTERILSEGARLASSGIFSSQRSPTVPIASLLLQAAPFTLELYRAIYPVTCSKALMASPKLSIRFSNDCLYLSAEVGRLLDSLTPSTTSVKTRLEECRDHLKLLGESWFAETILVNETLDKAEGFVDTMEQDRFDECESALSQVLQRVRQLAQEWKGVLTKSKYYDAVGATAEAALSRVLADILALPDITADESHRLNELCHILNALEGLFVSDRTTFVVAYVPSWLKFSYLSELLEASIADISYLFEEGALVDFEVDELVNLVRALFADTPLRTTTINKLLRGHPIGPVQS</sequence>
<dbReference type="GO" id="GO:1990423">
    <property type="term" value="C:RZZ complex"/>
    <property type="evidence" value="ECO:0007669"/>
    <property type="project" value="TreeGrafter"/>
</dbReference>
<gene>
    <name evidence="4" type="ORF">FIBRA_04643</name>
</gene>
<feature type="compositionally biased region" description="Basic and acidic residues" evidence="1">
    <location>
        <begin position="431"/>
        <end position="445"/>
    </location>
</feature>
<evidence type="ECO:0000256" key="1">
    <source>
        <dbReference type="SAM" id="MobiDB-lite"/>
    </source>
</evidence>
<accession>J4IA99</accession>
<dbReference type="PANTHER" id="PTHR12205:SF0">
    <property type="entry name" value="CENTROMERE_KINETOCHORE PROTEIN ZW10 HOMOLOG"/>
    <property type="match status" value="1"/>
</dbReference>
<dbReference type="Pfam" id="PF22766">
    <property type="entry name" value="ZW10_C2"/>
    <property type="match status" value="1"/>
</dbReference>
<dbReference type="Pfam" id="PF20665">
    <property type="entry name" value="Zw10_middle"/>
    <property type="match status" value="1"/>
</dbReference>
<name>J4IA99_9APHY</name>
<dbReference type="GO" id="GO:0007094">
    <property type="term" value="P:mitotic spindle assembly checkpoint signaling"/>
    <property type="evidence" value="ECO:0007669"/>
    <property type="project" value="TreeGrafter"/>
</dbReference>
<feature type="compositionally biased region" description="Acidic residues" evidence="1">
    <location>
        <begin position="472"/>
        <end position="490"/>
    </location>
</feature>
<dbReference type="STRING" id="599839.J4IA99"/>
<evidence type="ECO:0000313" key="4">
    <source>
        <dbReference type="EMBL" id="CCM02541.1"/>
    </source>
</evidence>
<proteinExistence type="predicted"/>
<dbReference type="GO" id="GO:0006888">
    <property type="term" value="P:endoplasmic reticulum to Golgi vesicle-mediated transport"/>
    <property type="evidence" value="ECO:0007669"/>
    <property type="project" value="TreeGrafter"/>
</dbReference>
<feature type="domain" description="Centromere/kinetochore protein zw10 middle" evidence="2">
    <location>
        <begin position="208"/>
        <end position="410"/>
    </location>
</feature>
<dbReference type="HOGENOM" id="CLU_012968_0_0_1"/>
<organism evidence="4 5">
    <name type="scientific">Fibroporia radiculosa</name>
    <dbReference type="NCBI Taxonomy" id="599839"/>
    <lineage>
        <taxon>Eukaryota</taxon>
        <taxon>Fungi</taxon>
        <taxon>Dikarya</taxon>
        <taxon>Basidiomycota</taxon>
        <taxon>Agaricomycotina</taxon>
        <taxon>Agaricomycetes</taxon>
        <taxon>Polyporales</taxon>
        <taxon>Fibroporiaceae</taxon>
        <taxon>Fibroporia</taxon>
    </lineage>
</organism>
<dbReference type="InterPro" id="IPR055148">
    <property type="entry name" value="ZW10_C_2"/>
</dbReference>
<dbReference type="AlphaFoldDB" id="J4IA99"/>
<dbReference type="PANTHER" id="PTHR12205">
    <property type="entry name" value="CENTROMERE/KINETOCHORE PROTEIN ZW10"/>
    <property type="match status" value="1"/>
</dbReference>
<protein>
    <submittedName>
        <fullName evidence="4">Uncharacterized protein</fullName>
    </submittedName>
</protein>
<evidence type="ECO:0000313" key="5">
    <source>
        <dbReference type="Proteomes" id="UP000006352"/>
    </source>
</evidence>